<evidence type="ECO:0000256" key="12">
    <source>
        <dbReference type="ARBA" id="ARBA00048418"/>
    </source>
</evidence>
<evidence type="ECO:0000256" key="7">
    <source>
        <dbReference type="ARBA" id="ARBA00022723"/>
    </source>
</evidence>
<organism evidence="15 16">
    <name type="scientific">Methylorubrum salsuginis</name>
    <dbReference type="NCBI Taxonomy" id="414703"/>
    <lineage>
        <taxon>Bacteria</taxon>
        <taxon>Pseudomonadati</taxon>
        <taxon>Pseudomonadota</taxon>
        <taxon>Alphaproteobacteria</taxon>
        <taxon>Hyphomicrobiales</taxon>
        <taxon>Methylobacteriaceae</taxon>
        <taxon>Methylorubrum</taxon>
    </lineage>
</organism>
<dbReference type="InterPro" id="IPR038546">
    <property type="entry name" value="Hen1_N_sf"/>
</dbReference>
<protein>
    <recommendedName>
        <fullName evidence="3">Small RNA 2'-O-methyltransferase</fullName>
        <ecNumber evidence="11">2.1.1.386</ecNumber>
    </recommendedName>
</protein>
<evidence type="ECO:0000313" key="16">
    <source>
        <dbReference type="Proteomes" id="UP000198804"/>
    </source>
</evidence>
<keyword evidence="16" id="KW-1185">Reference proteome</keyword>
<evidence type="ECO:0000256" key="9">
    <source>
        <dbReference type="ARBA" id="ARBA00022884"/>
    </source>
</evidence>
<comment type="similarity">
    <text evidence="2">Belongs to the methyltransferase superfamily. HEN1 family.</text>
</comment>
<dbReference type="RefSeq" id="WP_091940824.1">
    <property type="nucleotide sequence ID" value="NZ_FOSV01000001.1"/>
</dbReference>
<dbReference type="CDD" id="cd02440">
    <property type="entry name" value="AdoMet_MTases"/>
    <property type="match status" value="1"/>
</dbReference>
<feature type="domain" description="Methyltransferase type 12" evidence="13">
    <location>
        <begin position="290"/>
        <end position="375"/>
    </location>
</feature>
<evidence type="ECO:0000259" key="14">
    <source>
        <dbReference type="Pfam" id="PF12623"/>
    </source>
</evidence>
<dbReference type="OrthoDB" id="626362at2"/>
<sequence>MLLSVATTHRPATDLGFLLHKNPARVHELDLGFGQAVMFYPEASAERCEFALTLDIDPVALVRGRQGGGDGPLDQYVNDRPYAASSFLSVALARGIREALAGRSRERQDLADTAIPLVARVAPLPVRGASELVERLFGPLGYAVEITPHPLDPARPDWGTAPYVSLRLSGIARLADLLTHLYVLMPVLDDRKHYFVGDDELEKLLARGEGWLAAHPERDLIVARFLKRRGFLVRSALARLVPDEAEPEERLDPARAEAAETALERPQRLHERRLDRVAALIAKAGAGRVLDLGCGDGKLVARLIRDPAVTEIVGVEVSSQELARADARFSDLPELQKRKLKLLQGSLIYRDTRLRGFDAAALVEVIEHFEPDRLPHLERALFGDARPRTLIVTTPNRDHNELFEGLPAGAFRHPDHRFEWSRREFEVWGRRVAAEHGYAVRFEGVGDAHSVHGAPGQIAVFTR</sequence>
<evidence type="ECO:0000256" key="5">
    <source>
        <dbReference type="ARBA" id="ARBA00022679"/>
    </source>
</evidence>
<dbReference type="STRING" id="414703.SAMN04488125_10162"/>
<dbReference type="InterPro" id="IPR024026">
    <property type="entry name" value="3'-RNA_MeTfrase_Hen1_bac"/>
</dbReference>
<evidence type="ECO:0000256" key="3">
    <source>
        <dbReference type="ARBA" id="ARBA00021330"/>
    </source>
</evidence>
<evidence type="ECO:0000256" key="6">
    <source>
        <dbReference type="ARBA" id="ARBA00022691"/>
    </source>
</evidence>
<feature type="domain" description="Hen1 N-terminal" evidence="14">
    <location>
        <begin position="1"/>
        <end position="240"/>
    </location>
</feature>
<name>A0A1I3Y680_9HYPH</name>
<keyword evidence="10" id="KW-0943">RNA-mediated gene silencing</keyword>
<dbReference type="EC" id="2.1.1.386" evidence="11"/>
<reference evidence="16" key="1">
    <citation type="submission" date="2016-10" db="EMBL/GenBank/DDBJ databases">
        <authorList>
            <person name="Varghese N."/>
            <person name="Submissions S."/>
        </authorList>
    </citation>
    <scope>NUCLEOTIDE SEQUENCE [LARGE SCALE GENOMIC DNA]</scope>
    <source>
        <strain evidence="16">CGMCC 1.6474</strain>
    </source>
</reference>
<evidence type="ECO:0000259" key="13">
    <source>
        <dbReference type="Pfam" id="PF08242"/>
    </source>
</evidence>
<accession>A0A1I3Y680</accession>
<evidence type="ECO:0000256" key="2">
    <source>
        <dbReference type="ARBA" id="ARBA00009026"/>
    </source>
</evidence>
<dbReference type="GO" id="GO:0031047">
    <property type="term" value="P:regulatory ncRNA-mediated gene silencing"/>
    <property type="evidence" value="ECO:0007669"/>
    <property type="project" value="UniProtKB-KW"/>
</dbReference>
<keyword evidence="9" id="KW-0694">RNA-binding</keyword>
<dbReference type="GO" id="GO:0090486">
    <property type="term" value="F:small RNA 2'-O-methyltransferase activity"/>
    <property type="evidence" value="ECO:0007669"/>
    <property type="project" value="UniProtKB-EC"/>
</dbReference>
<dbReference type="AlphaFoldDB" id="A0A1I3Y680"/>
<keyword evidence="8" id="KW-0460">Magnesium</keyword>
<keyword evidence="5 15" id="KW-0808">Transferase</keyword>
<dbReference type="GO" id="GO:0001510">
    <property type="term" value="P:RNA methylation"/>
    <property type="evidence" value="ECO:0007669"/>
    <property type="project" value="InterPro"/>
</dbReference>
<evidence type="ECO:0000256" key="10">
    <source>
        <dbReference type="ARBA" id="ARBA00023158"/>
    </source>
</evidence>
<dbReference type="NCBIfam" id="TIGR04074">
    <property type="entry name" value="bacter_Hen1"/>
    <property type="match status" value="1"/>
</dbReference>
<gene>
    <name evidence="15" type="ORF">SAMN04488125_10162</name>
</gene>
<dbReference type="Gene3D" id="3.40.50.150">
    <property type="entry name" value="Vaccinia Virus protein VP39"/>
    <property type="match status" value="1"/>
</dbReference>
<dbReference type="InterPro" id="IPR026610">
    <property type="entry name" value="Hen1"/>
</dbReference>
<evidence type="ECO:0000313" key="15">
    <source>
        <dbReference type="EMBL" id="SFK27282.1"/>
    </source>
</evidence>
<keyword evidence="7" id="KW-0479">Metal-binding</keyword>
<keyword evidence="6" id="KW-0949">S-adenosyl-L-methionine</keyword>
<dbReference type="PANTHER" id="PTHR21404">
    <property type="entry name" value="HEN1"/>
    <property type="match status" value="1"/>
</dbReference>
<dbReference type="Gene3D" id="3.30.1610.20">
    <property type="entry name" value="Hen1, N-terminal domain"/>
    <property type="match status" value="1"/>
</dbReference>
<comment type="catalytic activity">
    <reaction evidence="12">
        <text>small RNA 3'-end nucleotide + S-adenosyl-L-methionine = small RNA 3'-end 2'-O-methylnucleotide + S-adenosyl-L-homocysteine + H(+)</text>
        <dbReference type="Rhea" id="RHEA:37887"/>
        <dbReference type="Rhea" id="RHEA-COMP:10415"/>
        <dbReference type="Rhea" id="RHEA-COMP:10416"/>
        <dbReference type="ChEBI" id="CHEBI:15378"/>
        <dbReference type="ChEBI" id="CHEBI:57856"/>
        <dbReference type="ChEBI" id="CHEBI:59789"/>
        <dbReference type="ChEBI" id="CHEBI:74896"/>
        <dbReference type="ChEBI" id="CHEBI:74898"/>
        <dbReference type="EC" id="2.1.1.386"/>
    </reaction>
</comment>
<evidence type="ECO:0000256" key="8">
    <source>
        <dbReference type="ARBA" id="ARBA00022842"/>
    </source>
</evidence>
<dbReference type="InterPro" id="IPR013217">
    <property type="entry name" value="Methyltransf_12"/>
</dbReference>
<dbReference type="GO" id="GO:0003723">
    <property type="term" value="F:RNA binding"/>
    <property type="evidence" value="ECO:0007669"/>
    <property type="project" value="UniProtKB-KW"/>
</dbReference>
<dbReference type="InterPro" id="IPR029063">
    <property type="entry name" value="SAM-dependent_MTases_sf"/>
</dbReference>
<evidence type="ECO:0000256" key="11">
    <source>
        <dbReference type="ARBA" id="ARBA00035025"/>
    </source>
</evidence>
<dbReference type="Pfam" id="PF12623">
    <property type="entry name" value="Hen1_L"/>
    <property type="match status" value="1"/>
</dbReference>
<comment type="cofactor">
    <cofactor evidence="1">
        <name>Mg(2+)</name>
        <dbReference type="ChEBI" id="CHEBI:18420"/>
    </cofactor>
</comment>
<dbReference type="SUPFAM" id="SSF53335">
    <property type="entry name" value="S-adenosyl-L-methionine-dependent methyltransferases"/>
    <property type="match status" value="1"/>
</dbReference>
<dbReference type="PANTHER" id="PTHR21404:SF3">
    <property type="entry name" value="SMALL RNA 2'-O-METHYLTRANSFERASE"/>
    <property type="match status" value="1"/>
</dbReference>
<dbReference type="GO" id="GO:0046872">
    <property type="term" value="F:metal ion binding"/>
    <property type="evidence" value="ECO:0007669"/>
    <property type="project" value="UniProtKB-KW"/>
</dbReference>
<dbReference type="Pfam" id="PF08242">
    <property type="entry name" value="Methyltransf_12"/>
    <property type="match status" value="1"/>
</dbReference>
<dbReference type="Proteomes" id="UP000198804">
    <property type="component" value="Unassembled WGS sequence"/>
</dbReference>
<keyword evidence="4 15" id="KW-0489">Methyltransferase</keyword>
<evidence type="ECO:0000256" key="4">
    <source>
        <dbReference type="ARBA" id="ARBA00022603"/>
    </source>
</evidence>
<dbReference type="EMBL" id="FOSV01000001">
    <property type="protein sequence ID" value="SFK27282.1"/>
    <property type="molecule type" value="Genomic_DNA"/>
</dbReference>
<evidence type="ECO:0000256" key="1">
    <source>
        <dbReference type="ARBA" id="ARBA00001946"/>
    </source>
</evidence>
<proteinExistence type="inferred from homology"/>
<dbReference type="InterPro" id="IPR024740">
    <property type="entry name" value="Hen1_N"/>
</dbReference>